<dbReference type="Gene3D" id="1.10.630.10">
    <property type="entry name" value="Cytochrome P450"/>
    <property type="match status" value="2"/>
</dbReference>
<dbReference type="InterPro" id="IPR001128">
    <property type="entry name" value="Cyt_P450"/>
</dbReference>
<dbReference type="Pfam" id="PF00067">
    <property type="entry name" value="p450"/>
    <property type="match status" value="1"/>
</dbReference>
<dbReference type="GO" id="GO:0004497">
    <property type="term" value="F:monooxygenase activity"/>
    <property type="evidence" value="ECO:0007669"/>
    <property type="project" value="InterPro"/>
</dbReference>
<evidence type="ECO:0000256" key="1">
    <source>
        <dbReference type="ARBA" id="ARBA00010617"/>
    </source>
</evidence>
<comment type="similarity">
    <text evidence="1">Belongs to the cytochrome P450 family.</text>
</comment>
<dbReference type="InterPro" id="IPR002401">
    <property type="entry name" value="Cyt_P450_E_grp-I"/>
</dbReference>
<keyword evidence="2" id="KW-0349">Heme</keyword>
<dbReference type="InterPro" id="IPR036396">
    <property type="entry name" value="Cyt_P450_sf"/>
</dbReference>
<organism evidence="3 4">
    <name type="scientific">Polyplosphaeria fusca</name>
    <dbReference type="NCBI Taxonomy" id="682080"/>
    <lineage>
        <taxon>Eukaryota</taxon>
        <taxon>Fungi</taxon>
        <taxon>Dikarya</taxon>
        <taxon>Ascomycota</taxon>
        <taxon>Pezizomycotina</taxon>
        <taxon>Dothideomycetes</taxon>
        <taxon>Pleosporomycetidae</taxon>
        <taxon>Pleosporales</taxon>
        <taxon>Tetraplosphaeriaceae</taxon>
        <taxon>Polyplosphaeria</taxon>
    </lineage>
</organism>
<evidence type="ECO:0000313" key="3">
    <source>
        <dbReference type="EMBL" id="KAF2731034.1"/>
    </source>
</evidence>
<gene>
    <name evidence="3" type="ORF">EJ04DRAFT_536891</name>
</gene>
<dbReference type="PANTHER" id="PTHR24305">
    <property type="entry name" value="CYTOCHROME P450"/>
    <property type="match status" value="1"/>
</dbReference>
<dbReference type="PRINTS" id="PR00463">
    <property type="entry name" value="EP450I"/>
</dbReference>
<dbReference type="SUPFAM" id="SSF48264">
    <property type="entry name" value="Cytochrome P450"/>
    <property type="match status" value="1"/>
</dbReference>
<dbReference type="EMBL" id="ML996204">
    <property type="protein sequence ID" value="KAF2731034.1"/>
    <property type="molecule type" value="Genomic_DNA"/>
</dbReference>
<dbReference type="PANTHER" id="PTHR24305:SF166">
    <property type="entry name" value="CYTOCHROME P450 12A4, MITOCHONDRIAL-RELATED"/>
    <property type="match status" value="1"/>
</dbReference>
<dbReference type="AlphaFoldDB" id="A0A9P4QQY1"/>
<keyword evidence="4" id="KW-1185">Reference proteome</keyword>
<dbReference type="PRINTS" id="PR00385">
    <property type="entry name" value="P450"/>
</dbReference>
<evidence type="ECO:0000313" key="4">
    <source>
        <dbReference type="Proteomes" id="UP000799444"/>
    </source>
</evidence>
<comment type="caution">
    <text evidence="3">The sequence shown here is derived from an EMBL/GenBank/DDBJ whole genome shotgun (WGS) entry which is preliminary data.</text>
</comment>
<name>A0A9P4QQY1_9PLEO</name>
<reference evidence="3" key="1">
    <citation type="journal article" date="2020" name="Stud. Mycol.">
        <title>101 Dothideomycetes genomes: a test case for predicting lifestyles and emergence of pathogens.</title>
        <authorList>
            <person name="Haridas S."/>
            <person name="Albert R."/>
            <person name="Binder M."/>
            <person name="Bloem J."/>
            <person name="Labutti K."/>
            <person name="Salamov A."/>
            <person name="Andreopoulos B."/>
            <person name="Baker S."/>
            <person name="Barry K."/>
            <person name="Bills G."/>
            <person name="Bluhm B."/>
            <person name="Cannon C."/>
            <person name="Castanera R."/>
            <person name="Culley D."/>
            <person name="Daum C."/>
            <person name="Ezra D."/>
            <person name="Gonzalez J."/>
            <person name="Henrissat B."/>
            <person name="Kuo A."/>
            <person name="Liang C."/>
            <person name="Lipzen A."/>
            <person name="Lutzoni F."/>
            <person name="Magnuson J."/>
            <person name="Mondo S."/>
            <person name="Nolan M."/>
            <person name="Ohm R."/>
            <person name="Pangilinan J."/>
            <person name="Park H.-J."/>
            <person name="Ramirez L."/>
            <person name="Alfaro M."/>
            <person name="Sun H."/>
            <person name="Tritt A."/>
            <person name="Yoshinaga Y."/>
            <person name="Zwiers L.-H."/>
            <person name="Turgeon B."/>
            <person name="Goodwin S."/>
            <person name="Spatafora J."/>
            <person name="Crous P."/>
            <person name="Grigoriev I."/>
        </authorList>
    </citation>
    <scope>NUCLEOTIDE SEQUENCE</scope>
    <source>
        <strain evidence="3">CBS 125425</strain>
    </source>
</reference>
<proteinExistence type="inferred from homology"/>
<comment type="cofactor">
    <cofactor evidence="2">
        <name>heme</name>
        <dbReference type="ChEBI" id="CHEBI:30413"/>
    </cofactor>
</comment>
<accession>A0A9P4QQY1</accession>
<dbReference type="OrthoDB" id="1470350at2759"/>
<dbReference type="GO" id="GO:0005506">
    <property type="term" value="F:iron ion binding"/>
    <property type="evidence" value="ECO:0007669"/>
    <property type="project" value="InterPro"/>
</dbReference>
<dbReference type="InterPro" id="IPR050121">
    <property type="entry name" value="Cytochrome_P450_monoxygenase"/>
</dbReference>
<keyword evidence="2" id="KW-0408">Iron</keyword>
<protein>
    <submittedName>
        <fullName evidence="3">Cytochrome P450</fullName>
    </submittedName>
</protein>
<dbReference type="GO" id="GO:0020037">
    <property type="term" value="F:heme binding"/>
    <property type="evidence" value="ECO:0007669"/>
    <property type="project" value="InterPro"/>
</dbReference>
<keyword evidence="2" id="KW-0479">Metal-binding</keyword>
<evidence type="ECO:0000256" key="2">
    <source>
        <dbReference type="PIRSR" id="PIRSR602401-1"/>
    </source>
</evidence>
<sequence length="530" mass="60185">MIALLCTAPFALFVVVRTYNWIHYYFQARKYDVPIIFVPVSFEELWWIVVRPLFSWVQHLPFGLGSWYLYTEMGFPQPDANRTFLRLNTENFILCSPKGNVIVTAYRPGLETVVGGGAKHWTIDDSQTRLFALFGENVASTNGAEWQRHRKITSTAFNERSFARVWTESIRRVAGLDLDGENTRTLGRLRSTFDIVAMEVLAVAGFGENMDNLAKVTNGHRESLMQSLGCVLKNILLTFVFYSLNGLKAPGFLLPSELRQIRQSIFEFKVHMEELLLQKLQNSKTSEKPSAVGMSLLESMVRANDYETTAGSLTFALSYLAAHPTLQTWLAEEIDTHFSPHAHRATEYKTIYPHLVRCLAFMYETLRMASPAPMLVRAPSTPDVLPMMTRSGHRDVRVPAGTPVGIHQQGVHFSARWGADVMVFEPRRFIVSSVSESGEKCEAVAVPEGVMYMPWAFGQRVCPGKKFSQVEFVALVAEILRGFRVEVVRGEGESEEEGRRRVLECLDDRFFNISAHLRRPEGARIRFVRR</sequence>
<dbReference type="GO" id="GO:0016705">
    <property type="term" value="F:oxidoreductase activity, acting on paired donors, with incorporation or reduction of molecular oxygen"/>
    <property type="evidence" value="ECO:0007669"/>
    <property type="project" value="InterPro"/>
</dbReference>
<dbReference type="Proteomes" id="UP000799444">
    <property type="component" value="Unassembled WGS sequence"/>
</dbReference>
<feature type="binding site" description="axial binding residue" evidence="2">
    <location>
        <position position="462"/>
    </location>
    <ligand>
        <name>heme</name>
        <dbReference type="ChEBI" id="CHEBI:30413"/>
    </ligand>
    <ligandPart>
        <name>Fe</name>
        <dbReference type="ChEBI" id="CHEBI:18248"/>
    </ligandPart>
</feature>